<feature type="domain" description="Wntless GOLD" evidence="1">
    <location>
        <begin position="2"/>
        <end position="103"/>
    </location>
</feature>
<name>A0A183F9P6_HELPZ</name>
<dbReference type="InterPro" id="IPR009551">
    <property type="entry name" value="Wntless"/>
</dbReference>
<dbReference type="InterPro" id="IPR053936">
    <property type="entry name" value="WLS_GOLD"/>
</dbReference>
<evidence type="ECO:0000313" key="2">
    <source>
        <dbReference type="Proteomes" id="UP000050761"/>
    </source>
</evidence>
<dbReference type="PANTHER" id="PTHR13449">
    <property type="entry name" value="INTEGRAL MEMBRANE PROTEIN GPR177"/>
    <property type="match status" value="1"/>
</dbReference>
<dbReference type="GO" id="GO:0016055">
    <property type="term" value="P:Wnt signaling pathway"/>
    <property type="evidence" value="ECO:0007669"/>
    <property type="project" value="InterPro"/>
</dbReference>
<sequence length="129" mass="14954">LIGDLSSFTPSSFDLREIVFVAQMPHVRERIQLEYSPWFQFLLGLLQVEVEYSDVFHYVDGALLELEVRMGYRTNADAADDWHNLIATNITRTLECTISDEKVKMIVLSEFNFNSLNEHLIKTSLFKAH</sequence>
<dbReference type="GO" id="GO:0012505">
    <property type="term" value="C:endomembrane system"/>
    <property type="evidence" value="ECO:0007669"/>
    <property type="project" value="TreeGrafter"/>
</dbReference>
<dbReference type="Proteomes" id="UP000050761">
    <property type="component" value="Unassembled WGS sequence"/>
</dbReference>
<accession>A0A183F9P6</accession>
<evidence type="ECO:0000259" key="1">
    <source>
        <dbReference type="Pfam" id="PF21883"/>
    </source>
</evidence>
<organism evidence="2 3">
    <name type="scientific">Heligmosomoides polygyrus</name>
    <name type="common">Parasitic roundworm</name>
    <dbReference type="NCBI Taxonomy" id="6339"/>
    <lineage>
        <taxon>Eukaryota</taxon>
        <taxon>Metazoa</taxon>
        <taxon>Ecdysozoa</taxon>
        <taxon>Nematoda</taxon>
        <taxon>Chromadorea</taxon>
        <taxon>Rhabditida</taxon>
        <taxon>Rhabditina</taxon>
        <taxon>Rhabditomorpha</taxon>
        <taxon>Strongyloidea</taxon>
        <taxon>Heligmosomidae</taxon>
        <taxon>Heligmosomoides</taxon>
    </lineage>
</organism>
<dbReference type="GO" id="GO:0017147">
    <property type="term" value="F:Wnt-protein binding"/>
    <property type="evidence" value="ECO:0007669"/>
    <property type="project" value="InterPro"/>
</dbReference>
<reference evidence="3" key="1">
    <citation type="submission" date="2019-09" db="UniProtKB">
        <authorList>
            <consortium name="WormBaseParasite"/>
        </authorList>
    </citation>
    <scope>IDENTIFICATION</scope>
</reference>
<dbReference type="AlphaFoldDB" id="A0A183F9P6"/>
<protein>
    <submittedName>
        <fullName evidence="3">Aminopeptidase N</fullName>
    </submittedName>
</protein>
<dbReference type="Pfam" id="PF21883">
    <property type="entry name" value="WLS_GOLD"/>
    <property type="match status" value="1"/>
</dbReference>
<dbReference type="GO" id="GO:0031090">
    <property type="term" value="C:organelle membrane"/>
    <property type="evidence" value="ECO:0007669"/>
    <property type="project" value="TreeGrafter"/>
</dbReference>
<evidence type="ECO:0000313" key="3">
    <source>
        <dbReference type="WBParaSite" id="HPBE_0000288801-mRNA-1"/>
    </source>
</evidence>
<dbReference type="PANTHER" id="PTHR13449:SF2">
    <property type="entry name" value="PROTEIN WNTLESS HOMOLOG"/>
    <property type="match status" value="1"/>
</dbReference>
<dbReference type="GO" id="GO:0006886">
    <property type="term" value="P:intracellular protein transport"/>
    <property type="evidence" value="ECO:0007669"/>
    <property type="project" value="TreeGrafter"/>
</dbReference>
<proteinExistence type="predicted"/>
<dbReference type="GO" id="GO:0061355">
    <property type="term" value="P:Wnt protein secretion"/>
    <property type="evidence" value="ECO:0007669"/>
    <property type="project" value="TreeGrafter"/>
</dbReference>
<keyword evidence="2" id="KW-1185">Reference proteome</keyword>
<dbReference type="WBParaSite" id="HPBE_0000288801-mRNA-1">
    <property type="protein sequence ID" value="HPBE_0000288801-mRNA-1"/>
    <property type="gene ID" value="HPBE_0000288801"/>
</dbReference>